<dbReference type="CDD" id="cd13876">
    <property type="entry name" value="CuRO_2_Abr2_like"/>
    <property type="match status" value="1"/>
</dbReference>
<dbReference type="GeneID" id="54365209"/>
<keyword evidence="4" id="KW-0560">Oxidoreductase</keyword>
<dbReference type="RefSeq" id="XP_033462202.1">
    <property type="nucleotide sequence ID" value="XM_033607409.1"/>
</dbReference>
<dbReference type="InterPro" id="IPR008972">
    <property type="entry name" value="Cupredoxin"/>
</dbReference>
<dbReference type="PANTHER" id="PTHR11709">
    <property type="entry name" value="MULTI-COPPER OXIDASE"/>
    <property type="match status" value="1"/>
</dbReference>
<reference evidence="12" key="1">
    <citation type="submission" date="2020-01" db="EMBL/GenBank/DDBJ databases">
        <authorList>
            <consortium name="DOE Joint Genome Institute"/>
            <person name="Haridas S."/>
            <person name="Albert R."/>
            <person name="Binder M."/>
            <person name="Bloem J."/>
            <person name="Labutti K."/>
            <person name="Salamov A."/>
            <person name="Andreopoulos B."/>
            <person name="Baker S.E."/>
            <person name="Barry K."/>
            <person name="Bills G."/>
            <person name="Bluhm B.H."/>
            <person name="Cannon C."/>
            <person name="Castanera R."/>
            <person name="Culley D.E."/>
            <person name="Daum C."/>
            <person name="Ezra D."/>
            <person name="Gonzalez J.B."/>
            <person name="Henrissat B."/>
            <person name="Kuo A."/>
            <person name="Liang C."/>
            <person name="Lipzen A."/>
            <person name="Lutzoni F."/>
            <person name="Magnuson J."/>
            <person name="Mondo S."/>
            <person name="Nolan M."/>
            <person name="Ohm R."/>
            <person name="Pangilinan J."/>
            <person name="Park H.-J."/>
            <person name="Ramirez L."/>
            <person name="Alfaro M."/>
            <person name="Sun H."/>
            <person name="Tritt A."/>
            <person name="Yoshinaga Y."/>
            <person name="Zwiers L.-H."/>
            <person name="Turgeon B.G."/>
            <person name="Goodwin S.B."/>
            <person name="Spatafora J.W."/>
            <person name="Crous P.W."/>
            <person name="Grigoriev I.V."/>
        </authorList>
    </citation>
    <scope>NUCLEOTIDE SEQUENCE</scope>
    <source>
        <strain evidence="12">CBS 342.82</strain>
    </source>
</reference>
<protein>
    <submittedName>
        <fullName evidence="12">Multicopper oxidase</fullName>
    </submittedName>
</protein>
<evidence type="ECO:0000256" key="5">
    <source>
        <dbReference type="ARBA" id="ARBA00023008"/>
    </source>
</evidence>
<dbReference type="AlphaFoldDB" id="A0A6J3MAX0"/>
<dbReference type="GO" id="GO:0016491">
    <property type="term" value="F:oxidoreductase activity"/>
    <property type="evidence" value="ECO:0007669"/>
    <property type="project" value="UniProtKB-KW"/>
</dbReference>
<dbReference type="InterPro" id="IPR002355">
    <property type="entry name" value="Cu_oxidase_Cu_BS"/>
</dbReference>
<keyword evidence="11" id="KW-1185">Reference proteome</keyword>
<reference evidence="12" key="2">
    <citation type="submission" date="2020-04" db="EMBL/GenBank/DDBJ databases">
        <authorList>
            <consortium name="NCBI Genome Project"/>
        </authorList>
    </citation>
    <scope>NUCLEOTIDE SEQUENCE</scope>
    <source>
        <strain evidence="12">CBS 342.82</strain>
    </source>
</reference>
<organism evidence="12">
    <name type="scientific">Dissoconium aciculare CBS 342.82</name>
    <dbReference type="NCBI Taxonomy" id="1314786"/>
    <lineage>
        <taxon>Eukaryota</taxon>
        <taxon>Fungi</taxon>
        <taxon>Dikarya</taxon>
        <taxon>Ascomycota</taxon>
        <taxon>Pezizomycotina</taxon>
        <taxon>Dothideomycetes</taxon>
        <taxon>Dothideomycetidae</taxon>
        <taxon>Mycosphaerellales</taxon>
        <taxon>Dissoconiaceae</taxon>
        <taxon>Dissoconium</taxon>
    </lineage>
</organism>
<dbReference type="InterPro" id="IPR033138">
    <property type="entry name" value="Cu_oxidase_CS"/>
</dbReference>
<feature type="domain" description="Plastocyanin-like" evidence="8">
    <location>
        <begin position="176"/>
        <end position="382"/>
    </location>
</feature>
<dbReference type="Pfam" id="PF07731">
    <property type="entry name" value="Cu-oxidase_2"/>
    <property type="match status" value="1"/>
</dbReference>
<dbReference type="PANTHER" id="PTHR11709:SF488">
    <property type="entry name" value="LACCASE-RELATED"/>
    <property type="match status" value="1"/>
</dbReference>
<evidence type="ECO:0000256" key="3">
    <source>
        <dbReference type="ARBA" id="ARBA00022729"/>
    </source>
</evidence>
<evidence type="ECO:0000259" key="8">
    <source>
        <dbReference type="Pfam" id="PF00394"/>
    </source>
</evidence>
<reference evidence="12" key="3">
    <citation type="submission" date="2025-08" db="UniProtKB">
        <authorList>
            <consortium name="RefSeq"/>
        </authorList>
    </citation>
    <scope>IDENTIFICATION</scope>
    <source>
        <strain evidence="12">CBS 342.82</strain>
    </source>
</reference>
<feature type="signal peptide" evidence="7">
    <location>
        <begin position="1"/>
        <end position="23"/>
    </location>
</feature>
<dbReference type="SUPFAM" id="SSF49503">
    <property type="entry name" value="Cupredoxins"/>
    <property type="match status" value="3"/>
</dbReference>
<feature type="domain" description="Plastocyanin-like" evidence="10">
    <location>
        <begin position="34"/>
        <end position="148"/>
    </location>
</feature>
<accession>A0A6J3MAX0</accession>
<evidence type="ECO:0000256" key="7">
    <source>
        <dbReference type="SAM" id="SignalP"/>
    </source>
</evidence>
<evidence type="ECO:0000256" key="4">
    <source>
        <dbReference type="ARBA" id="ARBA00023002"/>
    </source>
</evidence>
<dbReference type="InterPro" id="IPR001117">
    <property type="entry name" value="Cu-oxidase_2nd"/>
</dbReference>
<dbReference type="CDD" id="cd13898">
    <property type="entry name" value="CuRO_3_Abr2_like"/>
    <property type="match status" value="1"/>
</dbReference>
<name>A0A6J3MAX0_9PEZI</name>
<evidence type="ECO:0000259" key="9">
    <source>
        <dbReference type="Pfam" id="PF07731"/>
    </source>
</evidence>
<dbReference type="Proteomes" id="UP000504637">
    <property type="component" value="Unplaced"/>
</dbReference>
<comment type="similarity">
    <text evidence="1">Belongs to the multicopper oxidase family.</text>
</comment>
<evidence type="ECO:0000256" key="2">
    <source>
        <dbReference type="ARBA" id="ARBA00022723"/>
    </source>
</evidence>
<proteinExistence type="inferred from homology"/>
<dbReference type="FunFam" id="2.60.40.420:FF:000036">
    <property type="entry name" value="L-ascorbate oxidase"/>
    <property type="match status" value="1"/>
</dbReference>
<dbReference type="PROSITE" id="PS00079">
    <property type="entry name" value="MULTICOPPER_OXIDASE1"/>
    <property type="match status" value="1"/>
</dbReference>
<keyword evidence="6" id="KW-0325">Glycoprotein</keyword>
<evidence type="ECO:0000256" key="6">
    <source>
        <dbReference type="ARBA" id="ARBA00023180"/>
    </source>
</evidence>
<gene>
    <name evidence="12" type="ORF">K489DRAFT_407859</name>
</gene>
<keyword evidence="3 7" id="KW-0732">Signal</keyword>
<dbReference type="InterPro" id="IPR045087">
    <property type="entry name" value="Cu-oxidase_fam"/>
</dbReference>
<evidence type="ECO:0000259" key="10">
    <source>
        <dbReference type="Pfam" id="PF07732"/>
    </source>
</evidence>
<feature type="chain" id="PRO_5026730883" evidence="7">
    <location>
        <begin position="24"/>
        <end position="606"/>
    </location>
</feature>
<sequence length="606" mass="67503">MKFQKNLLALAGVILGLLQPAYARRPLKVFDLTLTWEKYAPDGFARQMILINGQFPGPLIEVNQGDAVEIRVRNRLPVNTTVHYHGIEMLRTPWSDGTPGLSQRHIQPGRDFTYRWKATQAGSYWYHSHEKSQTEDGLYGPIIIHRKADAARPFSQISSDPADIRAMLLAEAHTKPVLLSDHRHVTSEQGWAINLASGIETPCYDTLLVNGKGRVDCWSAQKIASLYTPEQRFFLSLGGNGTSFTPKGCLPASIIANVLSRKFPTNISTIPPEIFDVCTSTNASSEVFTINKQPNTAVTWASFDLIGAFGVITAAFSIDGYSMFIYAVDGNYITPQPVEAVQLANGDRYSIMIKLDKPGDYTMRTASLTMPKMFTGLATISYRDKTSSAPLVTNATSFLNDVGRNTSASVRFFDQSKMKAFPPRPIAQYANQTFKLAMRQVGTSYDWALNNTVYPMSLDDQAPLLFQPSPGRYNNVTITTLNNTWVDIIFQAVDYPMPPHPIHKHSNKMFLLGQGFGIFPWNTVAEAAQVNPSFFNFVDPPRRDGFVTPPAVQGPSWMAIRYHVVNPGAWLLHCHVQSHLRGGMSIAMQDGVDEWPTVPREYLDAR</sequence>
<evidence type="ECO:0000256" key="1">
    <source>
        <dbReference type="ARBA" id="ARBA00010609"/>
    </source>
</evidence>
<dbReference type="Pfam" id="PF07732">
    <property type="entry name" value="Cu-oxidase_3"/>
    <property type="match status" value="1"/>
</dbReference>
<keyword evidence="2" id="KW-0479">Metal-binding</keyword>
<evidence type="ECO:0000313" key="12">
    <source>
        <dbReference type="RefSeq" id="XP_033462202.1"/>
    </source>
</evidence>
<dbReference type="GO" id="GO:0005507">
    <property type="term" value="F:copper ion binding"/>
    <property type="evidence" value="ECO:0007669"/>
    <property type="project" value="InterPro"/>
</dbReference>
<dbReference type="OrthoDB" id="2121828at2759"/>
<dbReference type="Pfam" id="PF00394">
    <property type="entry name" value="Cu-oxidase"/>
    <property type="match status" value="1"/>
</dbReference>
<feature type="domain" description="Plastocyanin-like" evidence="9">
    <location>
        <begin position="467"/>
        <end position="590"/>
    </location>
</feature>
<evidence type="ECO:0000313" key="11">
    <source>
        <dbReference type="Proteomes" id="UP000504637"/>
    </source>
</evidence>
<dbReference type="Gene3D" id="2.60.40.420">
    <property type="entry name" value="Cupredoxins - blue copper proteins"/>
    <property type="match status" value="3"/>
</dbReference>
<keyword evidence="5" id="KW-0186">Copper</keyword>
<dbReference type="CDD" id="cd13850">
    <property type="entry name" value="CuRO_1_Abr2_like"/>
    <property type="match status" value="1"/>
</dbReference>
<dbReference type="InterPro" id="IPR011706">
    <property type="entry name" value="Cu-oxidase_C"/>
</dbReference>
<dbReference type="InterPro" id="IPR011707">
    <property type="entry name" value="Cu-oxidase-like_N"/>
</dbReference>
<dbReference type="PROSITE" id="PS00080">
    <property type="entry name" value="MULTICOPPER_OXIDASE2"/>
    <property type="match status" value="1"/>
</dbReference>